<accession>A0A4V6I951</accession>
<evidence type="ECO:0000313" key="1">
    <source>
        <dbReference type="EMBL" id="TMS40183.1"/>
    </source>
</evidence>
<organism evidence="1 2">
    <name type="scientific">Steinernema carpocapsae</name>
    <name type="common">Entomopathogenic nematode</name>
    <dbReference type="NCBI Taxonomy" id="34508"/>
    <lineage>
        <taxon>Eukaryota</taxon>
        <taxon>Metazoa</taxon>
        <taxon>Ecdysozoa</taxon>
        <taxon>Nematoda</taxon>
        <taxon>Chromadorea</taxon>
        <taxon>Rhabditida</taxon>
        <taxon>Tylenchina</taxon>
        <taxon>Panagrolaimomorpha</taxon>
        <taxon>Strongyloidoidea</taxon>
        <taxon>Steinernematidae</taxon>
        <taxon>Steinernema</taxon>
    </lineage>
</organism>
<proteinExistence type="predicted"/>
<evidence type="ECO:0000313" key="2">
    <source>
        <dbReference type="Proteomes" id="UP000298663"/>
    </source>
</evidence>
<reference evidence="1 2" key="2">
    <citation type="journal article" date="2019" name="G3 (Bethesda)">
        <title>Hybrid Assembly of the Genome of the Entomopathogenic Nematode Steinernema carpocapsae Identifies the X-Chromosome.</title>
        <authorList>
            <person name="Serra L."/>
            <person name="Macchietto M."/>
            <person name="Macias-Munoz A."/>
            <person name="McGill C.J."/>
            <person name="Rodriguez I.M."/>
            <person name="Rodriguez B."/>
            <person name="Murad R."/>
            <person name="Mortazavi A."/>
        </authorList>
    </citation>
    <scope>NUCLEOTIDE SEQUENCE [LARGE SCALE GENOMIC DNA]</scope>
    <source>
        <strain evidence="1 2">ALL</strain>
    </source>
</reference>
<dbReference type="EMBL" id="CM016762">
    <property type="protein sequence ID" value="TMS40183.1"/>
    <property type="molecule type" value="Genomic_DNA"/>
</dbReference>
<name>A0A4V6I951_STECR</name>
<gene>
    <name evidence="1" type="ORF">L596_006594</name>
</gene>
<reference evidence="1 2" key="1">
    <citation type="journal article" date="2015" name="Genome Biol.">
        <title>Comparative genomics of Steinernema reveals deeply conserved gene regulatory networks.</title>
        <authorList>
            <person name="Dillman A.R."/>
            <person name="Macchietto M."/>
            <person name="Porter C.F."/>
            <person name="Rogers A."/>
            <person name="Williams B."/>
            <person name="Antoshechkin I."/>
            <person name="Lee M.M."/>
            <person name="Goodwin Z."/>
            <person name="Lu X."/>
            <person name="Lewis E.E."/>
            <person name="Goodrich-Blair H."/>
            <person name="Stock S.P."/>
            <person name="Adams B.J."/>
            <person name="Sternberg P.W."/>
            <person name="Mortazavi A."/>
        </authorList>
    </citation>
    <scope>NUCLEOTIDE SEQUENCE [LARGE SCALE GENOMIC DNA]</scope>
    <source>
        <strain evidence="1 2">ALL</strain>
    </source>
</reference>
<dbReference type="Proteomes" id="UP000298663">
    <property type="component" value="Chromosome X"/>
</dbReference>
<dbReference type="AlphaFoldDB" id="A0A4V6I951"/>
<keyword evidence="2" id="KW-1185">Reference proteome</keyword>
<protein>
    <submittedName>
        <fullName evidence="1">Uncharacterized protein</fullName>
    </submittedName>
</protein>
<sequence>MSTKYHSYRHVTLYLCLHAPKKLEQTIILATRQFGGNVGVCSTGLTPPNSNSSHARNKNLWQLIIECFLK</sequence>